<accession>A0A640VTN4</accession>
<name>A0A640VTN4_9RHOB</name>
<dbReference type="OrthoDB" id="8479024at2"/>
<organism evidence="1 2">
    <name type="scientific">Roseobacter cerasinus</name>
    <dbReference type="NCBI Taxonomy" id="2602289"/>
    <lineage>
        <taxon>Bacteria</taxon>
        <taxon>Pseudomonadati</taxon>
        <taxon>Pseudomonadota</taxon>
        <taxon>Alphaproteobacteria</taxon>
        <taxon>Rhodobacterales</taxon>
        <taxon>Roseobacteraceae</taxon>
        <taxon>Roseobacter</taxon>
    </lineage>
</organism>
<keyword evidence="2" id="KW-1185">Reference proteome</keyword>
<evidence type="ECO:0008006" key="3">
    <source>
        <dbReference type="Google" id="ProtNLM"/>
    </source>
</evidence>
<dbReference type="RefSeq" id="WP_159979794.1">
    <property type="nucleotide sequence ID" value="NZ_BLIV01000007.1"/>
</dbReference>
<evidence type="ECO:0000313" key="1">
    <source>
        <dbReference type="EMBL" id="GFE51748.1"/>
    </source>
</evidence>
<evidence type="ECO:0000313" key="2">
    <source>
        <dbReference type="Proteomes" id="UP000436522"/>
    </source>
</evidence>
<proteinExistence type="predicted"/>
<comment type="caution">
    <text evidence="1">The sequence shown here is derived from an EMBL/GenBank/DDBJ whole genome shotgun (WGS) entry which is preliminary data.</text>
</comment>
<dbReference type="Pfam" id="PF07386">
    <property type="entry name" value="DUF1499"/>
    <property type="match status" value="1"/>
</dbReference>
<dbReference type="Proteomes" id="UP000436522">
    <property type="component" value="Unassembled WGS sequence"/>
</dbReference>
<sequence length="134" mass="14379">MAVALVAVVLCLLVLGGAYVRLAPLDPARWHQPVEAAQDVDLAGGAVRVIPAPKGTLQALDAALQGLPRTRALAGSVQEGHITYVTRSAVFGFPDLTTVERRGDEIRMFARLRFGVSDLGVNRKRLERLIAALQ</sequence>
<dbReference type="InterPro" id="IPR010865">
    <property type="entry name" value="DUF1499"/>
</dbReference>
<gene>
    <name evidence="1" type="ORF">So717_35010</name>
</gene>
<reference evidence="1 2" key="1">
    <citation type="submission" date="2019-12" db="EMBL/GenBank/DDBJ databases">
        <title>Roseobacter cerasinus sp. nov., isolated from seawater around aquaculture.</title>
        <authorList>
            <person name="Muramatsu S."/>
            <person name="Takabe Y."/>
            <person name="Mori K."/>
            <person name="Takaichi S."/>
            <person name="Hanada S."/>
        </authorList>
    </citation>
    <scope>NUCLEOTIDE SEQUENCE [LARGE SCALE GENOMIC DNA]</scope>
    <source>
        <strain evidence="1 2">AI77</strain>
    </source>
</reference>
<dbReference type="EMBL" id="BLIV01000007">
    <property type="protein sequence ID" value="GFE51748.1"/>
    <property type="molecule type" value="Genomic_DNA"/>
</dbReference>
<dbReference type="AlphaFoldDB" id="A0A640VTN4"/>
<protein>
    <recommendedName>
        <fullName evidence="3">DUF1499 domain-containing protein</fullName>
    </recommendedName>
</protein>